<feature type="domain" description="DUF4773" evidence="3">
    <location>
        <begin position="67"/>
        <end position="190"/>
    </location>
</feature>
<feature type="region of interest" description="Disordered" evidence="1">
    <location>
        <begin position="399"/>
        <end position="478"/>
    </location>
</feature>
<feature type="compositionally biased region" description="Basic and acidic residues" evidence="1">
    <location>
        <begin position="413"/>
        <end position="437"/>
    </location>
</feature>
<name>A0A9P0C8I2_BEMTA</name>
<accession>A0A9P0C8I2</accession>
<evidence type="ECO:0000259" key="3">
    <source>
        <dbReference type="Pfam" id="PF15998"/>
    </source>
</evidence>
<feature type="compositionally biased region" description="Basic and acidic residues" evidence="1">
    <location>
        <begin position="627"/>
        <end position="658"/>
    </location>
</feature>
<dbReference type="EMBL" id="OU963862">
    <property type="protein sequence ID" value="CAH0753892.1"/>
    <property type="molecule type" value="Genomic_DNA"/>
</dbReference>
<keyword evidence="2" id="KW-0472">Membrane</keyword>
<feature type="compositionally biased region" description="Basic and acidic residues" evidence="1">
    <location>
        <begin position="592"/>
        <end position="606"/>
    </location>
</feature>
<feature type="compositionally biased region" description="Basic and acidic residues" evidence="1">
    <location>
        <begin position="528"/>
        <end position="538"/>
    </location>
</feature>
<dbReference type="PANTHER" id="PTHR36299">
    <property type="entry name" value="AGAP008005-PA"/>
    <property type="match status" value="1"/>
</dbReference>
<dbReference type="PANTHER" id="PTHR36299:SF1">
    <property type="entry name" value="DUF4773 DOMAIN-CONTAINING PROTEIN"/>
    <property type="match status" value="1"/>
</dbReference>
<feature type="compositionally biased region" description="Basic and acidic residues" evidence="1">
    <location>
        <begin position="689"/>
        <end position="698"/>
    </location>
</feature>
<dbReference type="AlphaFoldDB" id="A0A9P0C8I2"/>
<feature type="compositionally biased region" description="Basic and acidic residues" evidence="1">
    <location>
        <begin position="753"/>
        <end position="766"/>
    </location>
</feature>
<feature type="region of interest" description="Disordered" evidence="1">
    <location>
        <begin position="244"/>
        <end position="275"/>
    </location>
</feature>
<evidence type="ECO:0000256" key="2">
    <source>
        <dbReference type="SAM" id="Phobius"/>
    </source>
</evidence>
<dbReference type="Proteomes" id="UP001152759">
    <property type="component" value="Chromosome 1"/>
</dbReference>
<evidence type="ECO:0000256" key="1">
    <source>
        <dbReference type="SAM" id="MobiDB-lite"/>
    </source>
</evidence>
<proteinExistence type="predicted"/>
<evidence type="ECO:0000313" key="4">
    <source>
        <dbReference type="EMBL" id="CAH0753892.1"/>
    </source>
</evidence>
<evidence type="ECO:0000313" key="5">
    <source>
        <dbReference type="Proteomes" id="UP001152759"/>
    </source>
</evidence>
<dbReference type="Pfam" id="PF15998">
    <property type="entry name" value="DUF4773"/>
    <property type="match status" value="1"/>
</dbReference>
<gene>
    <name evidence="4" type="ORF">BEMITA_LOCUS1174</name>
</gene>
<feature type="transmembrane region" description="Helical" evidence="2">
    <location>
        <begin position="6"/>
        <end position="27"/>
    </location>
</feature>
<protein>
    <recommendedName>
        <fullName evidence="3">DUF4773 domain-containing protein</fullName>
    </recommendedName>
</protein>
<feature type="compositionally biased region" description="Basic and acidic residues" evidence="1">
    <location>
        <begin position="490"/>
        <end position="507"/>
    </location>
</feature>
<feature type="compositionally biased region" description="Basic residues" evidence="1">
    <location>
        <begin position="767"/>
        <end position="777"/>
    </location>
</feature>
<keyword evidence="2" id="KW-1133">Transmembrane helix</keyword>
<feature type="region of interest" description="Disordered" evidence="1">
    <location>
        <begin position="490"/>
        <end position="516"/>
    </location>
</feature>
<feature type="compositionally biased region" description="Basic and acidic residues" evidence="1">
    <location>
        <begin position="706"/>
        <end position="726"/>
    </location>
</feature>
<feature type="compositionally biased region" description="Basic residues" evidence="1">
    <location>
        <begin position="453"/>
        <end position="471"/>
    </location>
</feature>
<keyword evidence="2" id="KW-0812">Transmembrane</keyword>
<sequence>MGVKTHVNWIIVSVSVLWTSVLLAAIVQDWQKWMIFRDVHTHKLIPVINPPTNNASRVQLLRMGPIPCSCESLICGCCVFMDIEYFDYHRNGCMNMTYYPNDFAVGANMLWNGESVWSQNVSGKNPPPVCMQMPIPYLPAMDMCVRMFDIYTPSGPEGYNIHMCMNWEFRTERAPLLVLEFDCFRMGQDGWANIKPGTPNAGLPVDMGMGSGGEGMPAAGEEAPQGAEGIVGEVEGVVEEVVGEAEEANDNKRNLTTTTRKPPKKVPPQPRPSTAAPFLSLEVEELSSSSLIVPNTTDKYSSNKVTPEENNLEIKAPNLNLNIKEFEDLNTRLSVLNAPEKVVKIDFNLDTSNNTITEKAKHVQFAKNAHFPIVKDAIDLNRDLESLIEDPTEARTLGLDYDNSIPDSVRVSTQDRKLTRSKRDAKGRGKRIRERERPAKKKDKNPDRIENKRRNKNRNRNKNREKHRNRNKLYAPTLSFNIVEMSQEYKSGKDKRPMMPGFHDDSRSTAGPMGPPKEIVLTYPEPRGQRSLREHSTTDDNSLCHAGSSQEAEENPLPIGRTRKVYKVVEEPEVREEPEEDPLPQRRTRKMRAPDQERRSPQEGRARNGNRALSPAKKGSRVPTQEPEVKSFPEGRPRKGRRAPELEVGLRRMRRSVDPGDSTAFPYRPVTERPETGPARAQRTHRDRRATDENRQSAEETQQSAEEDRKSANENRHSADENRQSAEEDQQSADETQQSPAENRLSADDDEQSADKDLRSADENRARKPGKKNRRTTAHPSFVAPALNLDILEVEPPYRPLYGYNDRYKLDQTLTSMTTPAPTTMSPTTTPMTTPMTLKATTFSEILDL</sequence>
<organism evidence="4 5">
    <name type="scientific">Bemisia tabaci</name>
    <name type="common">Sweetpotato whitefly</name>
    <name type="synonym">Aleurodes tabaci</name>
    <dbReference type="NCBI Taxonomy" id="7038"/>
    <lineage>
        <taxon>Eukaryota</taxon>
        <taxon>Metazoa</taxon>
        <taxon>Ecdysozoa</taxon>
        <taxon>Arthropoda</taxon>
        <taxon>Hexapoda</taxon>
        <taxon>Insecta</taxon>
        <taxon>Pterygota</taxon>
        <taxon>Neoptera</taxon>
        <taxon>Paraneoptera</taxon>
        <taxon>Hemiptera</taxon>
        <taxon>Sternorrhyncha</taxon>
        <taxon>Aleyrodoidea</taxon>
        <taxon>Aleyrodidae</taxon>
        <taxon>Aleyrodinae</taxon>
        <taxon>Bemisia</taxon>
    </lineage>
</organism>
<keyword evidence="5" id="KW-1185">Reference proteome</keyword>
<feature type="region of interest" description="Disordered" evidence="1">
    <location>
        <begin position="528"/>
        <end position="779"/>
    </location>
</feature>
<reference evidence="4" key="1">
    <citation type="submission" date="2021-12" db="EMBL/GenBank/DDBJ databases">
        <authorList>
            <person name="King R."/>
        </authorList>
    </citation>
    <scope>NUCLEOTIDE SEQUENCE</scope>
</reference>
<feature type="compositionally biased region" description="Acidic residues" evidence="1">
    <location>
        <begin position="573"/>
        <end position="582"/>
    </location>
</feature>
<dbReference type="InterPro" id="IPR031941">
    <property type="entry name" value="DUF4773"/>
</dbReference>